<evidence type="ECO:0000313" key="5">
    <source>
        <dbReference type="Proteomes" id="UP000010121"/>
    </source>
</evidence>
<dbReference type="SUPFAM" id="SSF101473">
    <property type="entry name" value="DhaL-like"/>
    <property type="match status" value="1"/>
</dbReference>
<dbReference type="eggNOG" id="COG1461">
    <property type="taxonomic scope" value="Bacteria"/>
</dbReference>
<dbReference type="AlphaFoldDB" id="C8RYJ9"/>
<dbReference type="InterPro" id="IPR050861">
    <property type="entry name" value="Dihydroxyacetone_Kinase"/>
</dbReference>
<dbReference type="Pfam" id="PF02734">
    <property type="entry name" value="Dak2"/>
    <property type="match status" value="1"/>
</dbReference>
<reference evidence="4 5" key="1">
    <citation type="submission" date="2009-08" db="EMBL/GenBank/DDBJ databases">
        <title>The draft genome of Rhodobacter sp. SW2.</title>
        <authorList>
            <consortium name="US DOE Joint Genome Institute (JGI-PGF)"/>
            <person name="Lucas S."/>
            <person name="Copeland A."/>
            <person name="Lapidus A."/>
            <person name="Glavina del Rio T."/>
            <person name="Tice H."/>
            <person name="Bruce D."/>
            <person name="Goodwin L."/>
            <person name="Pitluck S."/>
            <person name="Larimer F."/>
            <person name="Land M.L."/>
            <person name="Hauser L."/>
            <person name="Emerson D."/>
        </authorList>
    </citation>
    <scope>NUCLEOTIDE SEQUENCE [LARGE SCALE GENOMIC DNA]</scope>
    <source>
        <strain evidence="4 5">SW2</strain>
    </source>
</reference>
<dbReference type="GO" id="GO:0019563">
    <property type="term" value="P:glycerol catabolic process"/>
    <property type="evidence" value="ECO:0007669"/>
    <property type="project" value="TreeGrafter"/>
</dbReference>
<dbReference type="PANTHER" id="PTHR28629:SF4">
    <property type="entry name" value="TRIOKINASE_FMN CYCLASE"/>
    <property type="match status" value="1"/>
</dbReference>
<dbReference type="InterPro" id="IPR036117">
    <property type="entry name" value="DhaL_dom_sf"/>
</dbReference>
<evidence type="ECO:0000313" key="4">
    <source>
        <dbReference type="EMBL" id="EEW26187.1"/>
    </source>
</evidence>
<dbReference type="OrthoDB" id="9800291at2"/>
<dbReference type="EMBL" id="ACYY01000004">
    <property type="protein sequence ID" value="EEW26187.1"/>
    <property type="molecule type" value="Genomic_DNA"/>
</dbReference>
<evidence type="ECO:0000256" key="2">
    <source>
        <dbReference type="ARBA" id="ARBA00022777"/>
    </source>
</evidence>
<sequence>MQSIDNRGAGEIIREIAAVIVANKAYLSDIDGLIGDGDHGVNMAKGFARAAERLDPAGTLGDAMAVLSDVLMSEIGGSMGPLYGTLFGDMAEHLGEAAVLDAAAFGAMVRAGLAGVRDIGAAKVGDKTLLDALVPAIDAFDAAIAAGQPFAAALGAMKAAAETGRDSTIDMVARVGRSARLGERSRGVLDAGATSCALIMGGFADGIGRRLA</sequence>
<dbReference type="InterPro" id="IPR012737">
    <property type="entry name" value="DhaK_L_YcgS"/>
</dbReference>
<dbReference type="PROSITE" id="PS51480">
    <property type="entry name" value="DHAL"/>
    <property type="match status" value="1"/>
</dbReference>
<evidence type="ECO:0000256" key="1">
    <source>
        <dbReference type="ARBA" id="ARBA00022679"/>
    </source>
</evidence>
<dbReference type="GO" id="GO:0005829">
    <property type="term" value="C:cytosol"/>
    <property type="evidence" value="ECO:0007669"/>
    <property type="project" value="TreeGrafter"/>
</dbReference>
<dbReference type="Proteomes" id="UP000010121">
    <property type="component" value="Unassembled WGS sequence"/>
</dbReference>
<evidence type="ECO:0000259" key="3">
    <source>
        <dbReference type="PROSITE" id="PS51480"/>
    </source>
</evidence>
<dbReference type="NCBIfam" id="TIGR02365">
    <property type="entry name" value="dha_L_ycgS"/>
    <property type="match status" value="1"/>
</dbReference>
<keyword evidence="1" id="KW-0808">Transferase</keyword>
<dbReference type="RefSeq" id="WP_008028454.1">
    <property type="nucleotide sequence ID" value="NZ_ACYY01000004.1"/>
</dbReference>
<dbReference type="SMART" id="SM01120">
    <property type="entry name" value="Dak2"/>
    <property type="match status" value="1"/>
</dbReference>
<gene>
    <name evidence="4" type="ORF">Rsw2DRAFT_0877</name>
</gene>
<keyword evidence="5" id="KW-1185">Reference proteome</keyword>
<dbReference type="PANTHER" id="PTHR28629">
    <property type="entry name" value="TRIOKINASE/FMN CYCLASE"/>
    <property type="match status" value="1"/>
</dbReference>
<comment type="caution">
    <text evidence="4">The sequence shown here is derived from an EMBL/GenBank/DDBJ whole genome shotgun (WGS) entry which is preliminary data.</text>
</comment>
<protein>
    <submittedName>
        <fullName evidence="4">Dihydroxyacetone kinase, L subunit</fullName>
    </submittedName>
</protein>
<proteinExistence type="predicted"/>
<dbReference type="InterPro" id="IPR004007">
    <property type="entry name" value="DhaL_dom"/>
</dbReference>
<name>C8RYJ9_9RHOB</name>
<dbReference type="GO" id="GO:0004371">
    <property type="term" value="F:glycerone kinase activity"/>
    <property type="evidence" value="ECO:0007669"/>
    <property type="project" value="InterPro"/>
</dbReference>
<organism evidence="4 5">
    <name type="scientific">Rhodobacter ferrooxidans</name>
    <dbReference type="NCBI Taxonomy" id="371731"/>
    <lineage>
        <taxon>Bacteria</taxon>
        <taxon>Pseudomonadati</taxon>
        <taxon>Pseudomonadota</taxon>
        <taxon>Alphaproteobacteria</taxon>
        <taxon>Rhodobacterales</taxon>
        <taxon>Rhodobacter group</taxon>
        <taxon>Rhodobacter</taxon>
    </lineage>
</organism>
<accession>C8RYJ9</accession>
<dbReference type="FunFam" id="1.25.40.340:FF:000002">
    <property type="entry name" value="Dihydroxyacetone kinase, L subunit"/>
    <property type="match status" value="1"/>
</dbReference>
<dbReference type="Gene3D" id="1.25.40.340">
    <property type="match status" value="1"/>
</dbReference>
<feature type="domain" description="DhaL" evidence="3">
    <location>
        <begin position="7"/>
        <end position="205"/>
    </location>
</feature>
<dbReference type="STRING" id="371731.Rsw2DRAFT_0877"/>
<keyword evidence="2 4" id="KW-0418">Kinase</keyword>